<reference evidence="2 3" key="1">
    <citation type="journal article" date="2011" name="J. Bacteriol.">
        <title>Complete genome sequence of the thermoacidophilic crenarchaeon Thermoproteus uzoniensis 768-20.</title>
        <authorList>
            <person name="Mardanov A.V."/>
            <person name="Gumerov V.M."/>
            <person name="Beletsky A.V."/>
            <person name="Prokofeva M.I."/>
            <person name="Bonch-Osmolovskaya E.A."/>
            <person name="Ravin N.V."/>
            <person name="Skryabin K.G."/>
        </authorList>
    </citation>
    <scope>NUCLEOTIDE SEQUENCE [LARGE SCALE GENOMIC DNA]</scope>
    <source>
        <strain evidence="2 3">768-20</strain>
    </source>
</reference>
<dbReference type="Proteomes" id="UP000008138">
    <property type="component" value="Chromosome"/>
</dbReference>
<dbReference type="EMBL" id="CP002590">
    <property type="protein sequence ID" value="AEA13060.1"/>
    <property type="molecule type" value="Genomic_DNA"/>
</dbReference>
<proteinExistence type="predicted"/>
<keyword evidence="3" id="KW-1185">Reference proteome</keyword>
<dbReference type="eggNOG" id="arCOG14042">
    <property type="taxonomic scope" value="Archaea"/>
</dbReference>
<dbReference type="STRING" id="999630.TUZN_1593"/>
<sequence>MEILVKIYMCNELGEFADWLYRNYSGILGISQIYTVSLGGFVLVGIHFERGSKISGDVPVGLAIYGLGDRVRGYCSLPIPCKTDGRIIRMGDLLQSRAEPLEADLPLVRDLGLEVVCMDGAVAVVDEVGCIDVYSRMGQFVVACGLLNKWARAGGDVYREFRDVAARL</sequence>
<evidence type="ECO:0000256" key="1">
    <source>
        <dbReference type="SAM" id="Phobius"/>
    </source>
</evidence>
<keyword evidence="1" id="KW-0812">Transmembrane</keyword>
<keyword evidence="1" id="KW-0472">Membrane</keyword>
<evidence type="ECO:0000313" key="2">
    <source>
        <dbReference type="EMBL" id="AEA13060.1"/>
    </source>
</evidence>
<feature type="transmembrane region" description="Helical" evidence="1">
    <location>
        <begin position="24"/>
        <end position="46"/>
    </location>
</feature>
<dbReference type="KEGG" id="tuz:TUZN_1593"/>
<keyword evidence="1" id="KW-1133">Transmembrane helix</keyword>
<gene>
    <name evidence="2" type="ordered locus">TUZN_1593</name>
</gene>
<protein>
    <submittedName>
        <fullName evidence="2">Uncharacterized protein</fullName>
    </submittedName>
</protein>
<accession>F2L2L2</accession>
<reference key="2">
    <citation type="submission" date="2011-03" db="EMBL/GenBank/DDBJ databases">
        <title>Complete genome sequence of the thermoacidophilic crenarchaeon Thermoproteus uzoniensis 768-20.</title>
        <authorList>
            <person name="Mardanov A.V."/>
            <person name="Gumerov V.M."/>
            <person name="Beletsky A.V."/>
            <person name="Prokofeva M.I."/>
            <person name="Bonch-Osmolovskaya E.A."/>
            <person name="Ravin N.V."/>
            <person name="Skryabin K.G."/>
        </authorList>
    </citation>
    <scope>NUCLEOTIDE SEQUENCE</scope>
    <source>
        <strain>768-20</strain>
    </source>
</reference>
<dbReference type="HOGENOM" id="CLU_1648391_0_0_2"/>
<dbReference type="AlphaFoldDB" id="F2L2L2"/>
<organism evidence="2 3">
    <name type="scientific">Thermoproteus uzoniensis (strain 768-20)</name>
    <dbReference type="NCBI Taxonomy" id="999630"/>
    <lineage>
        <taxon>Archaea</taxon>
        <taxon>Thermoproteota</taxon>
        <taxon>Thermoprotei</taxon>
        <taxon>Thermoproteales</taxon>
        <taxon>Thermoproteaceae</taxon>
        <taxon>Thermoproteus</taxon>
    </lineage>
</organism>
<evidence type="ECO:0000313" key="3">
    <source>
        <dbReference type="Proteomes" id="UP000008138"/>
    </source>
</evidence>
<name>F2L2L2_THEU7</name>